<feature type="region of interest" description="Disordered" evidence="7">
    <location>
        <begin position="132"/>
        <end position="174"/>
    </location>
</feature>
<accession>A0A1B6C7L8</accession>
<organism evidence="8">
    <name type="scientific">Clastoptera arizonana</name>
    <name type="common">Arizona spittle bug</name>
    <dbReference type="NCBI Taxonomy" id="38151"/>
    <lineage>
        <taxon>Eukaryota</taxon>
        <taxon>Metazoa</taxon>
        <taxon>Ecdysozoa</taxon>
        <taxon>Arthropoda</taxon>
        <taxon>Hexapoda</taxon>
        <taxon>Insecta</taxon>
        <taxon>Pterygota</taxon>
        <taxon>Neoptera</taxon>
        <taxon>Paraneoptera</taxon>
        <taxon>Hemiptera</taxon>
        <taxon>Auchenorrhyncha</taxon>
        <taxon>Cercopoidea</taxon>
        <taxon>Clastopteridae</taxon>
        <taxon>Clastoptera</taxon>
    </lineage>
</organism>
<evidence type="ECO:0008006" key="9">
    <source>
        <dbReference type="Google" id="ProtNLM"/>
    </source>
</evidence>
<keyword evidence="5" id="KW-0496">Mitochondrion</keyword>
<dbReference type="GO" id="GO:0003735">
    <property type="term" value="F:structural constituent of ribosome"/>
    <property type="evidence" value="ECO:0007669"/>
    <property type="project" value="InterPro"/>
</dbReference>
<dbReference type="GO" id="GO:0005762">
    <property type="term" value="C:mitochondrial large ribosomal subunit"/>
    <property type="evidence" value="ECO:0007669"/>
    <property type="project" value="InterPro"/>
</dbReference>
<dbReference type="InterPro" id="IPR019189">
    <property type="entry name" value="Ribosomal_mL41"/>
</dbReference>
<evidence type="ECO:0000256" key="2">
    <source>
        <dbReference type="ARBA" id="ARBA00010152"/>
    </source>
</evidence>
<comment type="subcellular location">
    <subcellularLocation>
        <location evidence="1">Mitochondrion</location>
    </subcellularLocation>
</comment>
<feature type="compositionally biased region" description="Basic and acidic residues" evidence="7">
    <location>
        <begin position="141"/>
        <end position="152"/>
    </location>
</feature>
<evidence type="ECO:0000256" key="6">
    <source>
        <dbReference type="ARBA" id="ARBA00023274"/>
    </source>
</evidence>
<keyword evidence="3" id="KW-0809">Transit peptide</keyword>
<keyword evidence="6" id="KW-0687">Ribonucleoprotein</keyword>
<evidence type="ECO:0000256" key="4">
    <source>
        <dbReference type="ARBA" id="ARBA00022980"/>
    </source>
</evidence>
<evidence type="ECO:0000256" key="3">
    <source>
        <dbReference type="ARBA" id="ARBA00022946"/>
    </source>
</evidence>
<evidence type="ECO:0000313" key="8">
    <source>
        <dbReference type="EMBL" id="JAS09486.1"/>
    </source>
</evidence>
<name>A0A1B6C7L8_9HEMI</name>
<gene>
    <name evidence="8" type="ORF">g.8308</name>
</gene>
<dbReference type="PANTHER" id="PTHR21338">
    <property type="entry name" value="MITOCHONDRIAL RIBOSOMAL PROTEIN L41"/>
    <property type="match status" value="1"/>
</dbReference>
<keyword evidence="4" id="KW-0689">Ribosomal protein</keyword>
<evidence type="ECO:0000256" key="5">
    <source>
        <dbReference type="ARBA" id="ARBA00023128"/>
    </source>
</evidence>
<dbReference type="AlphaFoldDB" id="A0A1B6C7L8"/>
<feature type="compositionally biased region" description="Basic and acidic residues" evidence="7">
    <location>
        <begin position="164"/>
        <end position="174"/>
    </location>
</feature>
<sequence>MQSYKISVFVCRRFSTTDLCNGKRNFRKFLLHNRGTKAFKEKQKTNPDPDIPVYNYGVRNPGYKINNELIEVPEMIPELIVPDLKDFKLKPYVSYRVGDVIQPEFTAEDLFNCVYKEKITKDFKAGKLNAEGFPLEPSEEENLRPEEAKLKAEQTGADMFSPRSKHETEEGLRY</sequence>
<evidence type="ECO:0000256" key="7">
    <source>
        <dbReference type="SAM" id="MobiDB-lite"/>
    </source>
</evidence>
<dbReference type="GO" id="GO:0006412">
    <property type="term" value="P:translation"/>
    <property type="evidence" value="ECO:0007669"/>
    <property type="project" value="TreeGrafter"/>
</dbReference>
<reference evidence="8" key="1">
    <citation type="submission" date="2015-12" db="EMBL/GenBank/DDBJ databases">
        <title>De novo transcriptome assembly of four potential Pierce s Disease insect vectors from Arizona vineyards.</title>
        <authorList>
            <person name="Tassone E.E."/>
        </authorList>
    </citation>
    <scope>NUCLEOTIDE SEQUENCE</scope>
</reference>
<comment type="similarity">
    <text evidence="2">Belongs to the mitochondrion-specific ribosomal protein mL41 family.</text>
</comment>
<dbReference type="Pfam" id="PF09809">
    <property type="entry name" value="MRP-L27"/>
    <property type="match status" value="1"/>
</dbReference>
<evidence type="ECO:0000256" key="1">
    <source>
        <dbReference type="ARBA" id="ARBA00004173"/>
    </source>
</evidence>
<protein>
    <recommendedName>
        <fullName evidence="9">39S ribosomal protein L41, mitochondrial</fullName>
    </recommendedName>
</protein>
<dbReference type="EMBL" id="GEDC01027812">
    <property type="protein sequence ID" value="JAS09486.1"/>
    <property type="molecule type" value="Transcribed_RNA"/>
</dbReference>
<dbReference type="PANTHER" id="PTHR21338:SF0">
    <property type="entry name" value="LARGE RIBOSOMAL SUBUNIT PROTEIN ML41"/>
    <property type="match status" value="1"/>
</dbReference>
<proteinExistence type="inferred from homology"/>